<evidence type="ECO:0000313" key="2">
    <source>
        <dbReference type="Proteomes" id="UP000662572"/>
    </source>
</evidence>
<comment type="caution">
    <text evidence="1">The sequence shown here is derived from an EMBL/GenBank/DDBJ whole genome shotgun (WGS) entry which is preliminary data.</text>
</comment>
<gene>
    <name evidence="1" type="primary">yma</name>
    <name evidence="1" type="ORF">GCM10011273_18960</name>
</gene>
<dbReference type="AlphaFoldDB" id="A0A918Q3T8"/>
<name>A0A918Q3T8_9CAUL</name>
<protein>
    <submittedName>
        <fullName evidence="1">Uncharacterized protein</fullName>
    </submittedName>
</protein>
<proteinExistence type="predicted"/>
<sequence>MDELSDRDFAMFLLSDLDLEAQLRAIHHALSWNRQADKALSDDINDLAQLATKASDAYGWHLQGQWQDSLHASIYQDAAHSMAAIGMLAPAIESLITTIFLGLETLDPSGRKITLSGERANHTRDKRAWDPHYIFGKSAKRDVVRGTIQLADSIGLRSLLPADVRQVLEAVFTYRNRMLHLGFEWPVGERKKFSKLVETKRWPTEWFTQSTTDGEPWIIYMGDALISRALALIDEIMDGVGKYLKPLYS</sequence>
<dbReference type="Proteomes" id="UP000662572">
    <property type="component" value="Unassembled WGS sequence"/>
</dbReference>
<evidence type="ECO:0000313" key="1">
    <source>
        <dbReference type="EMBL" id="GGZ32886.1"/>
    </source>
</evidence>
<accession>A0A918Q3T8</accession>
<dbReference type="RefSeq" id="WP_189486219.1">
    <property type="nucleotide sequence ID" value="NZ_BMZB01000002.1"/>
</dbReference>
<dbReference type="EMBL" id="BMZB01000002">
    <property type="protein sequence ID" value="GGZ32886.1"/>
    <property type="molecule type" value="Genomic_DNA"/>
</dbReference>
<organism evidence="1 2">
    <name type="scientific">Asticcacaulis endophyticus</name>
    <dbReference type="NCBI Taxonomy" id="1395890"/>
    <lineage>
        <taxon>Bacteria</taxon>
        <taxon>Pseudomonadati</taxon>
        <taxon>Pseudomonadota</taxon>
        <taxon>Alphaproteobacteria</taxon>
        <taxon>Caulobacterales</taxon>
        <taxon>Caulobacteraceae</taxon>
        <taxon>Asticcacaulis</taxon>
    </lineage>
</organism>
<reference evidence="1" key="1">
    <citation type="journal article" date="2014" name="Int. J. Syst. Evol. Microbiol.">
        <title>Complete genome sequence of Corynebacterium casei LMG S-19264T (=DSM 44701T), isolated from a smear-ripened cheese.</title>
        <authorList>
            <consortium name="US DOE Joint Genome Institute (JGI-PGF)"/>
            <person name="Walter F."/>
            <person name="Albersmeier A."/>
            <person name="Kalinowski J."/>
            <person name="Ruckert C."/>
        </authorList>
    </citation>
    <scope>NUCLEOTIDE SEQUENCE</scope>
    <source>
        <strain evidence="1">KCTC 32296</strain>
    </source>
</reference>
<reference evidence="1" key="2">
    <citation type="submission" date="2020-09" db="EMBL/GenBank/DDBJ databases">
        <authorList>
            <person name="Sun Q."/>
            <person name="Kim S."/>
        </authorList>
    </citation>
    <scope>NUCLEOTIDE SEQUENCE</scope>
    <source>
        <strain evidence="1">KCTC 32296</strain>
    </source>
</reference>
<keyword evidence="2" id="KW-1185">Reference proteome</keyword>